<keyword evidence="1" id="KW-0732">Signal</keyword>
<evidence type="ECO:0000313" key="2">
    <source>
        <dbReference type="EMBL" id="CAG8582523.1"/>
    </source>
</evidence>
<name>A0ABN7UHV6_GIGMA</name>
<dbReference type="Proteomes" id="UP000789901">
    <property type="component" value="Unassembled WGS sequence"/>
</dbReference>
<evidence type="ECO:0000256" key="1">
    <source>
        <dbReference type="SAM" id="SignalP"/>
    </source>
</evidence>
<organism evidence="2 3">
    <name type="scientific">Gigaspora margarita</name>
    <dbReference type="NCBI Taxonomy" id="4874"/>
    <lineage>
        <taxon>Eukaryota</taxon>
        <taxon>Fungi</taxon>
        <taxon>Fungi incertae sedis</taxon>
        <taxon>Mucoromycota</taxon>
        <taxon>Glomeromycotina</taxon>
        <taxon>Glomeromycetes</taxon>
        <taxon>Diversisporales</taxon>
        <taxon>Gigasporaceae</taxon>
        <taxon>Gigaspora</taxon>
    </lineage>
</organism>
<keyword evidence="3" id="KW-1185">Reference proteome</keyword>
<comment type="caution">
    <text evidence="2">The sequence shown here is derived from an EMBL/GenBank/DDBJ whole genome shotgun (WGS) entry which is preliminary data.</text>
</comment>
<gene>
    <name evidence="2" type="ORF">GMARGA_LOCUS6017</name>
</gene>
<evidence type="ECO:0000313" key="3">
    <source>
        <dbReference type="Proteomes" id="UP000789901"/>
    </source>
</evidence>
<accession>A0ABN7UHV6</accession>
<proteinExistence type="predicted"/>
<feature type="non-terminal residue" evidence="2">
    <location>
        <position position="157"/>
    </location>
</feature>
<feature type="chain" id="PRO_5046609892" evidence="1">
    <location>
        <begin position="20"/>
        <end position="157"/>
    </location>
</feature>
<sequence>MVWLEFCLYFLEELLVCNILWFLNQNAGLAYIEPNNYYSKYQLNTTFELRIVEDMKRRYGYPSDEMSNSLLLLIKQIYNEQVVSKMLKDAINKSFYSGYHQVLYMANKLYFIRYKNELQIPSPICWNENSEEVKKLLTYGYNELLSFNPSWHGHGRG</sequence>
<protein>
    <submittedName>
        <fullName evidence="2">46025_t:CDS:1</fullName>
    </submittedName>
</protein>
<feature type="signal peptide" evidence="1">
    <location>
        <begin position="1"/>
        <end position="19"/>
    </location>
</feature>
<dbReference type="EMBL" id="CAJVQB010002650">
    <property type="protein sequence ID" value="CAG8582523.1"/>
    <property type="molecule type" value="Genomic_DNA"/>
</dbReference>
<reference evidence="2 3" key="1">
    <citation type="submission" date="2021-06" db="EMBL/GenBank/DDBJ databases">
        <authorList>
            <person name="Kallberg Y."/>
            <person name="Tangrot J."/>
            <person name="Rosling A."/>
        </authorList>
    </citation>
    <scope>NUCLEOTIDE SEQUENCE [LARGE SCALE GENOMIC DNA]</scope>
    <source>
        <strain evidence="2 3">120-4 pot B 10/14</strain>
    </source>
</reference>